<name>A0A699UE98_TANCI</name>
<dbReference type="EMBL" id="BKCJ011330175">
    <property type="protein sequence ID" value="GFD21485.1"/>
    <property type="molecule type" value="Genomic_DNA"/>
</dbReference>
<proteinExistence type="predicted"/>
<dbReference type="AlphaFoldDB" id="A0A699UE98"/>
<organism evidence="2">
    <name type="scientific">Tanacetum cinerariifolium</name>
    <name type="common">Dalmatian daisy</name>
    <name type="synonym">Chrysanthemum cinerariifolium</name>
    <dbReference type="NCBI Taxonomy" id="118510"/>
    <lineage>
        <taxon>Eukaryota</taxon>
        <taxon>Viridiplantae</taxon>
        <taxon>Streptophyta</taxon>
        <taxon>Embryophyta</taxon>
        <taxon>Tracheophyta</taxon>
        <taxon>Spermatophyta</taxon>
        <taxon>Magnoliopsida</taxon>
        <taxon>eudicotyledons</taxon>
        <taxon>Gunneridae</taxon>
        <taxon>Pentapetalae</taxon>
        <taxon>asterids</taxon>
        <taxon>campanulids</taxon>
        <taxon>Asterales</taxon>
        <taxon>Asteraceae</taxon>
        <taxon>Asteroideae</taxon>
        <taxon>Anthemideae</taxon>
        <taxon>Anthemidinae</taxon>
        <taxon>Tanacetum</taxon>
    </lineage>
</organism>
<feature type="non-terminal residue" evidence="2">
    <location>
        <position position="1"/>
    </location>
</feature>
<evidence type="ECO:0000313" key="2">
    <source>
        <dbReference type="EMBL" id="GFD21485.1"/>
    </source>
</evidence>
<evidence type="ECO:0000256" key="1">
    <source>
        <dbReference type="SAM" id="MobiDB-lite"/>
    </source>
</evidence>
<sequence>TPSPSLTLSVQKTYRGTSELILDIKTEDDESKTEGAGSRSKESRDESSDLDEEAALEGQQQAVPVVVAPVQTPPSPEWSSGSLPVSPSSLIVPGSFTNNYPNSHYIGG</sequence>
<reference evidence="2" key="1">
    <citation type="journal article" date="2019" name="Sci. Rep.">
        <title>Draft genome of Tanacetum cinerariifolium, the natural source of mosquito coil.</title>
        <authorList>
            <person name="Yamashiro T."/>
            <person name="Shiraishi A."/>
            <person name="Satake H."/>
            <person name="Nakayama K."/>
        </authorList>
    </citation>
    <scope>NUCLEOTIDE SEQUENCE</scope>
</reference>
<protein>
    <submittedName>
        <fullName evidence="2">Uncharacterized protein</fullName>
    </submittedName>
</protein>
<feature type="region of interest" description="Disordered" evidence="1">
    <location>
        <begin position="21"/>
        <end position="63"/>
    </location>
</feature>
<accession>A0A699UE98</accession>
<gene>
    <name evidence="2" type="ORF">Tci_893454</name>
</gene>
<comment type="caution">
    <text evidence="2">The sequence shown here is derived from an EMBL/GenBank/DDBJ whole genome shotgun (WGS) entry which is preliminary data.</text>
</comment>